<proteinExistence type="predicted"/>
<dbReference type="RefSeq" id="WP_223840733.1">
    <property type="nucleotide sequence ID" value="NZ_VTFH01000001.1"/>
</dbReference>
<reference evidence="4 5" key="1">
    <citation type="journal article" date="2018" name="Plant Biotechnol. Rep.">
        <title>Diversity and antifungal activity of endophytic bacteria associated with Panax ginseng seedlings.</title>
        <authorList>
            <person name="Park J.M."/>
            <person name="Hong C.E."/>
            <person name="Jo S.H."/>
        </authorList>
    </citation>
    <scope>NUCLEOTIDE SEQUENCE [LARGE SCALE GENOMIC DNA]</scope>
    <source>
        <strain evidence="4 5">PgKB38</strain>
    </source>
</reference>
<comment type="caution">
    <text evidence="4">The sequence shown here is derived from an EMBL/GenBank/DDBJ whole genome shotgun (WGS) entry which is preliminary data.</text>
</comment>
<keyword evidence="2" id="KW-1133">Transmembrane helix</keyword>
<sequence>MEVQEVQVFDTQANAPPTRECDVIIVNYNAGALLQACVKSVLDAGATRVIVVDNHSHDDSLARLLSTCAVGDALHIIRNDANLGFAVACNQGARLASAPNLLFLNPDTVIAPQAIERLLTALHGAADIGAVGGLLCNLDGTEQAGGRRVFPTPRRAFMRAFGLSRLARFWPALFSDFLLHQEALPPQPIAVEAISGACMLVKREAIEHIGLWDEDYFLHCEDLDWCMRFHHGGWSVLFVPDAQVTHVFGGCSRNRPYFVEWHKHRGILRFYRKFFRRQYSVFLWVFVVIGVWFRFGLMVGRHAFTRCLAALNNRLREQ</sequence>
<dbReference type="InterPro" id="IPR001173">
    <property type="entry name" value="Glyco_trans_2-like"/>
</dbReference>
<dbReference type="Proteomes" id="UP000323425">
    <property type="component" value="Unassembled WGS sequence"/>
</dbReference>
<keyword evidence="2" id="KW-0812">Transmembrane</keyword>
<feature type="domain" description="Glycosyltransferase 2-like" evidence="3">
    <location>
        <begin position="23"/>
        <end position="206"/>
    </location>
</feature>
<dbReference type="AlphaFoldDB" id="A0A5M9J1K8"/>
<dbReference type="SUPFAM" id="SSF53448">
    <property type="entry name" value="Nucleotide-diphospho-sugar transferases"/>
    <property type="match status" value="1"/>
</dbReference>
<dbReference type="PANTHER" id="PTHR43179">
    <property type="entry name" value="RHAMNOSYLTRANSFERASE WBBL"/>
    <property type="match status" value="1"/>
</dbReference>
<dbReference type="Pfam" id="PF00535">
    <property type="entry name" value="Glycos_transf_2"/>
    <property type="match status" value="1"/>
</dbReference>
<evidence type="ECO:0000313" key="4">
    <source>
        <dbReference type="EMBL" id="KAA8562928.1"/>
    </source>
</evidence>
<gene>
    <name evidence="4" type="primary">wbbL</name>
    <name evidence="4" type="ORF">FX985_02995</name>
</gene>
<keyword evidence="1" id="KW-1003">Cell membrane</keyword>
<keyword evidence="4" id="KW-0328">Glycosyltransferase</keyword>
<organism evidence="4 5">
    <name type="scientific">Pseudomonas extremaustralis</name>
    <dbReference type="NCBI Taxonomy" id="359110"/>
    <lineage>
        <taxon>Bacteria</taxon>
        <taxon>Pseudomonadati</taxon>
        <taxon>Pseudomonadota</taxon>
        <taxon>Gammaproteobacteria</taxon>
        <taxon>Pseudomonadales</taxon>
        <taxon>Pseudomonadaceae</taxon>
        <taxon>Pseudomonas</taxon>
    </lineage>
</organism>
<evidence type="ECO:0000256" key="1">
    <source>
        <dbReference type="ARBA" id="ARBA00022519"/>
    </source>
</evidence>
<dbReference type="CDD" id="cd04186">
    <property type="entry name" value="GT_2_like_c"/>
    <property type="match status" value="1"/>
</dbReference>
<evidence type="ECO:0000259" key="3">
    <source>
        <dbReference type="Pfam" id="PF00535"/>
    </source>
</evidence>
<evidence type="ECO:0000256" key="2">
    <source>
        <dbReference type="SAM" id="Phobius"/>
    </source>
</evidence>
<accession>A0A5M9J1K8</accession>
<dbReference type="GO" id="GO:0102096">
    <property type="term" value="F:decaprenyl-N-acetyl-alpha-D-glucosaminyl-pyrophosphate:dTDP-alpha-L-rhamnose rhamnosyltransferase activity"/>
    <property type="evidence" value="ECO:0007669"/>
    <property type="project" value="UniProtKB-EC"/>
</dbReference>
<name>A0A5M9J1K8_9PSED</name>
<feature type="transmembrane region" description="Helical" evidence="2">
    <location>
        <begin position="279"/>
        <end position="297"/>
    </location>
</feature>
<evidence type="ECO:0000313" key="5">
    <source>
        <dbReference type="Proteomes" id="UP000323425"/>
    </source>
</evidence>
<keyword evidence="4" id="KW-0808">Transferase</keyword>
<protein>
    <submittedName>
        <fullName evidence="4">N-acetylglucosaminyl-diphospho-decaprenol L-rhamnosyltransferase</fullName>
        <ecNumber evidence="4">2.4.1.289</ecNumber>
    </submittedName>
</protein>
<dbReference type="InterPro" id="IPR029044">
    <property type="entry name" value="Nucleotide-diphossugar_trans"/>
</dbReference>
<dbReference type="Gene3D" id="3.90.550.10">
    <property type="entry name" value="Spore Coat Polysaccharide Biosynthesis Protein SpsA, Chain A"/>
    <property type="match status" value="1"/>
</dbReference>
<dbReference type="EMBL" id="VTFH01000001">
    <property type="protein sequence ID" value="KAA8562928.1"/>
    <property type="molecule type" value="Genomic_DNA"/>
</dbReference>
<keyword evidence="2" id="KW-0472">Membrane</keyword>
<dbReference type="EC" id="2.4.1.289" evidence="4"/>
<dbReference type="PANTHER" id="PTHR43179:SF7">
    <property type="entry name" value="RHAMNOSYLTRANSFERASE WBBL"/>
    <property type="match status" value="1"/>
</dbReference>
<keyword evidence="1" id="KW-0997">Cell inner membrane</keyword>